<evidence type="ECO:0000256" key="2">
    <source>
        <dbReference type="ARBA" id="ARBA00022741"/>
    </source>
</evidence>
<dbReference type="InterPro" id="IPR015856">
    <property type="entry name" value="ABC_transpr_CbiO/EcfA_su"/>
</dbReference>
<evidence type="ECO:0000313" key="5">
    <source>
        <dbReference type="EMBL" id="EMS77298.1"/>
    </source>
</evidence>
<evidence type="ECO:0000259" key="4">
    <source>
        <dbReference type="PROSITE" id="PS50893"/>
    </source>
</evidence>
<dbReference type="InterPro" id="IPR003439">
    <property type="entry name" value="ABC_transporter-like_ATP-bd"/>
</dbReference>
<comment type="caution">
    <text evidence="5">The sequence shown here is derived from an EMBL/GenBank/DDBJ whole genome shotgun (WGS) entry which is preliminary data.</text>
</comment>
<protein>
    <submittedName>
        <fullName evidence="5">ABC transporter, ATP-binding protein</fullName>
    </submittedName>
</protein>
<dbReference type="GO" id="GO:0005524">
    <property type="term" value="F:ATP binding"/>
    <property type="evidence" value="ECO:0007669"/>
    <property type="project" value="UniProtKB-KW"/>
</dbReference>
<evidence type="ECO:0000313" key="6">
    <source>
        <dbReference type="Proteomes" id="UP000014216"/>
    </source>
</evidence>
<dbReference type="Proteomes" id="UP000014216">
    <property type="component" value="Unassembled WGS sequence"/>
</dbReference>
<sequence>MLTPEGMISNDSNTAVELDRLYLSFDGQPVLKNLHLSIFPGDKVTLTGPSGSGKSTVLRCILGIVMPDSGTITILGEPVTRHNIWQKRRHIAYVAQEPDLGAGSVKEVIETPFSYRANAGLRDNLARLPEIMERFNLPQPLLDKQITRLSGGEKQRVALTIAILLDRPIVLLDEASSALDTKNKQAVADYFRQAGNTTVLSVAHDTEWLGFATRVVDMNEIQKT</sequence>
<dbReference type="SMART" id="SM00382">
    <property type="entry name" value="AAA"/>
    <property type="match status" value="1"/>
</dbReference>
<dbReference type="InterPro" id="IPR039421">
    <property type="entry name" value="Type_1_exporter"/>
</dbReference>
<dbReference type="InterPro" id="IPR027417">
    <property type="entry name" value="P-loop_NTPase"/>
</dbReference>
<evidence type="ECO:0000256" key="1">
    <source>
        <dbReference type="ARBA" id="ARBA00022448"/>
    </source>
</evidence>
<reference evidence="5 6" key="1">
    <citation type="journal article" date="2013" name="Genome Announc.">
        <title>Draft Genome Sequence of Desulfotignum phosphitoxidans DSM 13687 Strain FiPS-3.</title>
        <authorList>
            <person name="Poehlein A."/>
            <person name="Daniel R."/>
            <person name="Simeonova D.D."/>
        </authorList>
    </citation>
    <scope>NUCLEOTIDE SEQUENCE [LARGE SCALE GENOMIC DNA]</scope>
    <source>
        <strain evidence="5 6">DSM 13687</strain>
    </source>
</reference>
<keyword evidence="3 5" id="KW-0067">ATP-binding</keyword>
<name>S0FQF1_9BACT</name>
<dbReference type="GO" id="GO:0016020">
    <property type="term" value="C:membrane"/>
    <property type="evidence" value="ECO:0007669"/>
    <property type="project" value="InterPro"/>
</dbReference>
<feature type="domain" description="ABC transporter" evidence="4">
    <location>
        <begin position="16"/>
        <end position="224"/>
    </location>
</feature>
<dbReference type="CDD" id="cd03225">
    <property type="entry name" value="ABC_cobalt_CbiO_domain1"/>
    <property type="match status" value="1"/>
</dbReference>
<accession>S0FQF1</accession>
<proteinExistence type="predicted"/>
<dbReference type="InterPro" id="IPR003593">
    <property type="entry name" value="AAA+_ATPase"/>
</dbReference>
<dbReference type="PANTHER" id="PTHR24221">
    <property type="entry name" value="ATP-BINDING CASSETTE SUB-FAMILY B"/>
    <property type="match status" value="1"/>
</dbReference>
<dbReference type="SUPFAM" id="SSF52540">
    <property type="entry name" value="P-loop containing nucleoside triphosphate hydrolases"/>
    <property type="match status" value="1"/>
</dbReference>
<dbReference type="Gene3D" id="3.40.50.300">
    <property type="entry name" value="P-loop containing nucleotide triphosphate hydrolases"/>
    <property type="match status" value="1"/>
</dbReference>
<dbReference type="GO" id="GO:0034040">
    <property type="term" value="F:ATPase-coupled lipid transmembrane transporter activity"/>
    <property type="evidence" value="ECO:0007669"/>
    <property type="project" value="TreeGrafter"/>
</dbReference>
<dbReference type="EMBL" id="APJX01000017">
    <property type="protein sequence ID" value="EMS77298.1"/>
    <property type="molecule type" value="Genomic_DNA"/>
</dbReference>
<evidence type="ECO:0000256" key="3">
    <source>
        <dbReference type="ARBA" id="ARBA00022840"/>
    </source>
</evidence>
<keyword evidence="2" id="KW-0547">Nucleotide-binding</keyword>
<dbReference type="Pfam" id="PF00005">
    <property type="entry name" value="ABC_tran"/>
    <property type="match status" value="1"/>
</dbReference>
<dbReference type="GO" id="GO:0016887">
    <property type="term" value="F:ATP hydrolysis activity"/>
    <property type="evidence" value="ECO:0007669"/>
    <property type="project" value="InterPro"/>
</dbReference>
<gene>
    <name evidence="5" type="ORF">Dpo_17c00020</name>
</gene>
<dbReference type="AlphaFoldDB" id="S0FQF1"/>
<keyword evidence="1" id="KW-0813">Transport</keyword>
<dbReference type="PROSITE" id="PS50893">
    <property type="entry name" value="ABC_TRANSPORTER_2"/>
    <property type="match status" value="1"/>
</dbReference>
<keyword evidence="6" id="KW-1185">Reference proteome</keyword>
<organism evidence="5 6">
    <name type="scientific">Desulfotignum phosphitoxidans DSM 13687</name>
    <dbReference type="NCBI Taxonomy" id="1286635"/>
    <lineage>
        <taxon>Bacteria</taxon>
        <taxon>Pseudomonadati</taxon>
        <taxon>Thermodesulfobacteriota</taxon>
        <taxon>Desulfobacteria</taxon>
        <taxon>Desulfobacterales</taxon>
        <taxon>Desulfobacteraceae</taxon>
        <taxon>Desulfotignum</taxon>
    </lineage>
</organism>
<dbReference type="PANTHER" id="PTHR24221:SF654">
    <property type="entry name" value="ATP-BINDING CASSETTE SUB-FAMILY B MEMBER 6"/>
    <property type="match status" value="1"/>
</dbReference>